<dbReference type="GO" id="GO:0021549">
    <property type="term" value="P:cerebellum development"/>
    <property type="evidence" value="ECO:0007669"/>
    <property type="project" value="Ensembl"/>
</dbReference>
<dbReference type="HOGENOM" id="CLU_230529_0_0_1"/>
<dbReference type="GO" id="GO:0001822">
    <property type="term" value="P:kidney development"/>
    <property type="evidence" value="ECO:0007669"/>
    <property type="project" value="Ensembl"/>
</dbReference>
<name>L7MZM7_ANOCA</name>
<evidence type="ECO:0000256" key="2">
    <source>
        <dbReference type="SAM" id="MobiDB-lite"/>
    </source>
</evidence>
<dbReference type="GO" id="GO:0003281">
    <property type="term" value="P:ventricular septum development"/>
    <property type="evidence" value="ECO:0007669"/>
    <property type="project" value="Ensembl"/>
</dbReference>
<sequence>MEIKLEVLACTCIKQKKPWPRITWLGQEKEAVYLLDEKDINEINLVSGKTKKKIPQLSPLLKNVCVLTTSSNRIWLAGILKTGELFLWHKDQGTLKTVPAAEETTKLVEVPQESSIGLYLYVSDDGNKVLLTTPTACVFLWENMECKSAPSSNPIMRQWSQINPNASLTLPSIEEKETTVNADFIQNEMLGDTCCCSFAFYSEENLMFTFLEIKWQENSFKSSNSFPCQIHWAQQTCSLSSLTPPCESIKSRGALLTALSRDGLVLAVAVNQKDPQSSQILFISTMNFLTASGSLKGCGSKNRKVSPRSYWIADMSWTPDSLFLACMLKRGSLILMTSLGELLTLVTYGCSIEFGPAEFIPLHPLITYRSQDSLLRDSNHSHDSSASERDLMRQRFSITSHPCLPYLVASDGYIITVLKFSDSFSPSTYMRSLLLDSAQRLEKLHSLISSKGKRLSVQSLTSLRANLLHHHQNQISAFSAIPKFLQEEEGATEVLGEEYNDEFEDDNLFHSYTFIQRSQKADTYACDEGRLEFAAMFDTIHAMDECDGEKDAQFLELNYIQKNLIAAWRVGISRNTQERDMLLSCTIRCITHFFNALQHAKLCFEHLDNPVKNHPWIQCVLKCFQQYLTVLTWDSKHRQTLGHLMKLTAQTLKLMLTGQQDQMFFGNLLGGFSLLKMVSHFLNGKNTPQFAILPTVLDMNNMVELDSIVESLFQIMDLNNNQNFCALDFILNLPVASLTNNQEKRLIIMWRLLYKHVLLYWTQFNRKEQTEMQMVYERPVIEALATHIQAILQSSGERLEHKLNLSSVTGEEQFLTGSYEDSVEAWKKAIQETKVKGGKKMPFLQTRYYLAILYCHLYHYRLSEAQGLCDHLVNELLKRSQISATERNDISGMIKDICTGAALAVVQSLARFMAAYFANEPLYVLPPHCVDILSPLHIKQDRLLRVVPLEHSIVTDAVRDLGLSCVWTVEYALDLLLVGGLIPESVWLAHKLGDWKMAVSIGVAYDLYCQSNNEKAELYLPLCLTPTQIFQEKLQSQIQTAYSVLFNSVEEILKAAVMAEADILSETFQLLVDFAKDLSRKLQGLVPESLYLPAPPLYCPQPTFLSEEECTDLPLRMERSCRQKISGVVQRILVLFQAAHCSFPSAQWYITQLKHTRKIMQKIHKKGGLPSLNALPENLLNYCKYRTVFLRPTSSGDHKLDEVSCKTIGCFRELCALSWMLHVREKLSASCRRYQTARENLENQNECMRTESDSCVIEYSLSALEWACRMLPFARFMNIEELIQDIILSLTGELPPIKKVAEILVKAFPNPEDVRVPLRDKYNALHQRLRHCKVKGPNSEEIMSVVIQAAHKVNVTALKRVMRNIGAPQRNIWEPLEVETQDPGVCCYDRFSLGTSLSRSTVSDLGNPPSYSDAETADSFSESLWSEEIRKYIPVQVEEGCKHLRELTGCDKYTEKIEDFTGKGRSTKKQNNKDCSKQQVLPLVGEWEFERDDDEYVKFLELFITYILERDLISHRDSSIPFLVSFSALLREQELSSLLFDVHTTLKRRQIATKGQNIFRAGSCYALVFDPSHSQPESLSEEKTKDSKKRTLPVPIQKPIEFYDHKYVMKLAKRRGLFGLRQQSIHSPHDSSKKILLTPLLSQHSSEETSFPKTSAVHKFIYKPIRMNDVVQREEPTPEMKFKFNHVAHLLEWMIRWSDRRLLYDPMAAEPFQECQPKMHVKISASAVLASMWLLEEYYSSKSEDQSIHIWVSKKKLYSEGMPKIVFSVPILLVEKRSCSCKRINSTAAEHFRGCPAMLQDEMFKLVQLQQINFMSLMQVVGSSFASLPNLSQQMHQTQPFQLGRNQALNAGETDIESSVHKHPADGFPKTEMPTQENSRNVNVENTGLQGRSMISSWLPQIPAQPLPLLSVSLSTEKKPQLIPMAKPINSTDGFPLLKLKPNYEFQPFNSCSIKPPEVFIGPWLQQSQLRDPPPHFVKNPQELLAQEHKNGLTAHLNLNNYDLEGIRQAQEQKKNWGEPMSKDTSRHSHWDQDERKENTSHSQYFHVRLKAEKPMADNEIPFHTIYENSAQIPLLYLKSCTQSNYPKTSIPVKITEKDIDSRDPVWQTGLPLLHANFPPLLKVMDIIKVILNLFNNVNPKSLKVSPVNPSPCVLSLFTFLSPSLSLKGDTLHTESMQVPETKEREVTNDPLTTNLLHENFSATSSRRLSPRKISREHISAKLQNMDRQLESLQNVAERMEKEFRNTKLVFISFVNRFFFCSISEDHLQITGLSGISDIITDLIVEEGISASELGLTETQAQKISSKQSSKIEKEKKELQAWMKKKRKARLDEYLQTLTEQRAKEHSPFPLGKQLVRLFAMNCYKIALFSEHHNLRVSEALSLMDELLTDTMQLPSHGYKQGSASDFKRPWTASSRSFNNFDSVSESTSSILSKLDWKAVEALVANVEEK</sequence>
<dbReference type="eggNOG" id="ENOG502QRD2">
    <property type="taxonomic scope" value="Eukaryota"/>
</dbReference>
<feature type="coiled-coil region" evidence="1">
    <location>
        <begin position="2216"/>
        <end position="2250"/>
    </location>
</feature>
<dbReference type="Pfam" id="PF15392">
    <property type="entry name" value="Joubert"/>
    <property type="match status" value="2"/>
</dbReference>
<keyword evidence="1" id="KW-0175">Coiled coil</keyword>
<reference evidence="3" key="2">
    <citation type="submission" date="2025-08" db="UniProtKB">
        <authorList>
            <consortium name="Ensembl"/>
        </authorList>
    </citation>
    <scope>IDENTIFICATION</scope>
</reference>
<accession>L7MZM7</accession>
<dbReference type="GeneTree" id="ENSGT00800000124150"/>
<dbReference type="GO" id="GO:0035869">
    <property type="term" value="C:ciliary transition zone"/>
    <property type="evidence" value="ECO:0000318"/>
    <property type="project" value="GO_Central"/>
</dbReference>
<dbReference type="Ensembl" id="ENSACAT00000005274.3">
    <property type="protein sequence ID" value="ENSACAP00000005157.3"/>
    <property type="gene ID" value="ENSACAG00000024019.2"/>
</dbReference>
<protein>
    <submittedName>
        <fullName evidence="3">Ciliosis and planar polarity effector complex subunit 1</fullName>
    </submittedName>
</protein>
<evidence type="ECO:0000313" key="4">
    <source>
        <dbReference type="Proteomes" id="UP000001646"/>
    </source>
</evidence>
<dbReference type="Proteomes" id="UP000001646">
    <property type="component" value="Unplaced"/>
</dbReference>
<feature type="coiled-coil region" evidence="1">
    <location>
        <begin position="1224"/>
        <end position="1251"/>
    </location>
</feature>
<reference evidence="3" key="3">
    <citation type="submission" date="2025-09" db="UniProtKB">
        <authorList>
            <consortium name="Ensembl"/>
        </authorList>
    </citation>
    <scope>IDENTIFICATION</scope>
</reference>
<dbReference type="InterPro" id="IPR028236">
    <property type="entry name" value="CPLANE1"/>
</dbReference>
<reference evidence="3" key="1">
    <citation type="submission" date="2009-12" db="EMBL/GenBank/DDBJ databases">
        <title>The Genome Sequence of Anolis carolinensis (Green Anole Lizard).</title>
        <authorList>
            <consortium name="The Genome Sequencing Platform"/>
            <person name="Di Palma F."/>
            <person name="Alfoldi J."/>
            <person name="Heiman D."/>
            <person name="Young S."/>
            <person name="Grabherr M."/>
            <person name="Johnson J."/>
            <person name="Lander E.S."/>
            <person name="Lindblad-Toh K."/>
        </authorList>
    </citation>
    <scope>NUCLEOTIDE SEQUENCE [LARGE SCALE GENOMIC DNA]</scope>
    <source>
        <strain evidence="3">JBL SC #1</strain>
    </source>
</reference>
<dbReference type="PANTHER" id="PTHR14492">
    <property type="entry name" value="JBTS17"/>
    <property type="match status" value="1"/>
</dbReference>
<dbReference type="GO" id="GO:1904491">
    <property type="term" value="P:protein localization to ciliary transition zone"/>
    <property type="evidence" value="ECO:0007669"/>
    <property type="project" value="Ensembl"/>
</dbReference>
<dbReference type="PANTHER" id="PTHR14492:SF4">
    <property type="entry name" value="CILIOGENESIS AND PLANAR POLARITY EFFECTOR 1"/>
    <property type="match status" value="1"/>
</dbReference>
<dbReference type="GO" id="GO:0060021">
    <property type="term" value="P:roof of mouth development"/>
    <property type="evidence" value="ECO:0007669"/>
    <property type="project" value="Ensembl"/>
</dbReference>
<dbReference type="GO" id="GO:0060976">
    <property type="term" value="P:coronary vasculature development"/>
    <property type="evidence" value="ECO:0007669"/>
    <property type="project" value="Ensembl"/>
</dbReference>
<dbReference type="InParanoid" id="L7MZM7"/>
<evidence type="ECO:0000256" key="1">
    <source>
        <dbReference type="SAM" id="Coils"/>
    </source>
</evidence>
<dbReference type="GO" id="GO:0060271">
    <property type="term" value="P:cilium assembly"/>
    <property type="evidence" value="ECO:0000318"/>
    <property type="project" value="GO_Central"/>
</dbReference>
<organism evidence="3 4">
    <name type="scientific">Anolis carolinensis</name>
    <name type="common">Green anole</name>
    <name type="synonym">American chameleon</name>
    <dbReference type="NCBI Taxonomy" id="28377"/>
    <lineage>
        <taxon>Eukaryota</taxon>
        <taxon>Metazoa</taxon>
        <taxon>Chordata</taxon>
        <taxon>Craniata</taxon>
        <taxon>Vertebrata</taxon>
        <taxon>Euteleostomi</taxon>
        <taxon>Lepidosauria</taxon>
        <taxon>Squamata</taxon>
        <taxon>Bifurcata</taxon>
        <taxon>Unidentata</taxon>
        <taxon>Episquamata</taxon>
        <taxon>Toxicofera</taxon>
        <taxon>Iguania</taxon>
        <taxon>Dactyloidae</taxon>
        <taxon>Anolis</taxon>
    </lineage>
</organism>
<gene>
    <name evidence="3" type="primary">CPLANE1</name>
</gene>
<evidence type="ECO:0000313" key="3">
    <source>
        <dbReference type="Ensembl" id="ENSACAP00000005157.3"/>
    </source>
</evidence>
<dbReference type="Bgee" id="ENSACAG00000024019">
    <property type="expression patterns" value="Expressed in dewlap and 13 other cell types or tissues"/>
</dbReference>
<keyword evidence="4" id="KW-1185">Reference proteome</keyword>
<proteinExistence type="predicted"/>
<dbReference type="GO" id="GO:0001736">
    <property type="term" value="P:establishment of planar polarity"/>
    <property type="evidence" value="ECO:0007669"/>
    <property type="project" value="Ensembl"/>
</dbReference>
<feature type="region of interest" description="Disordered" evidence="2">
    <location>
        <begin position="2013"/>
        <end position="2040"/>
    </location>
</feature>
<dbReference type="GO" id="GO:0042733">
    <property type="term" value="P:embryonic digit morphogenesis"/>
    <property type="evidence" value="ECO:0007669"/>
    <property type="project" value="Ensembl"/>
</dbReference>